<evidence type="ECO:0000313" key="4">
    <source>
        <dbReference type="Proteomes" id="UP000274756"/>
    </source>
</evidence>
<feature type="compositionally biased region" description="Polar residues" evidence="1">
    <location>
        <begin position="557"/>
        <end position="567"/>
    </location>
</feature>
<accession>A0A0N4U893</accession>
<dbReference type="OrthoDB" id="751084at2759"/>
<dbReference type="WBParaSite" id="DME_0000325101-mRNA-1">
    <property type="protein sequence ID" value="DME_0000325101-mRNA-1"/>
    <property type="gene ID" value="DME_0000325101"/>
</dbReference>
<feature type="compositionally biased region" description="Basic residues" evidence="1">
    <location>
        <begin position="502"/>
        <end position="512"/>
    </location>
</feature>
<dbReference type="AlphaFoldDB" id="A0A0N4U893"/>
<dbReference type="Proteomes" id="UP000038040">
    <property type="component" value="Unplaced"/>
</dbReference>
<feature type="compositionally biased region" description="Acidic residues" evidence="1">
    <location>
        <begin position="649"/>
        <end position="659"/>
    </location>
</feature>
<feature type="compositionally biased region" description="Polar residues" evidence="1">
    <location>
        <begin position="233"/>
        <end position="248"/>
    </location>
</feature>
<evidence type="ECO:0000313" key="5">
    <source>
        <dbReference type="WBParaSite" id="DME_0000325101-mRNA-1"/>
    </source>
</evidence>
<dbReference type="Proteomes" id="UP000274756">
    <property type="component" value="Unassembled WGS sequence"/>
</dbReference>
<reference evidence="2 4" key="2">
    <citation type="submission" date="2018-11" db="EMBL/GenBank/DDBJ databases">
        <authorList>
            <consortium name="Pathogen Informatics"/>
        </authorList>
    </citation>
    <scope>NUCLEOTIDE SEQUENCE [LARGE SCALE GENOMIC DNA]</scope>
</reference>
<feature type="compositionally biased region" description="Polar residues" evidence="1">
    <location>
        <begin position="516"/>
        <end position="545"/>
    </location>
</feature>
<reference evidence="5" key="1">
    <citation type="submission" date="2017-02" db="UniProtKB">
        <authorList>
            <consortium name="WormBaseParasite"/>
        </authorList>
    </citation>
    <scope>IDENTIFICATION</scope>
</reference>
<evidence type="ECO:0000313" key="2">
    <source>
        <dbReference type="EMBL" id="VDN57437.1"/>
    </source>
</evidence>
<protein>
    <submittedName>
        <fullName evidence="5">CAP-ZIP_m domain-containing protein</fullName>
    </submittedName>
</protein>
<dbReference type="EMBL" id="UYYG01001160">
    <property type="protein sequence ID" value="VDN57437.1"/>
    <property type="molecule type" value="Genomic_DNA"/>
</dbReference>
<organism evidence="3 5">
    <name type="scientific">Dracunculus medinensis</name>
    <name type="common">Guinea worm</name>
    <dbReference type="NCBI Taxonomy" id="318479"/>
    <lineage>
        <taxon>Eukaryota</taxon>
        <taxon>Metazoa</taxon>
        <taxon>Ecdysozoa</taxon>
        <taxon>Nematoda</taxon>
        <taxon>Chromadorea</taxon>
        <taxon>Rhabditida</taxon>
        <taxon>Spirurina</taxon>
        <taxon>Dracunculoidea</taxon>
        <taxon>Dracunculidae</taxon>
        <taxon>Dracunculus</taxon>
    </lineage>
</organism>
<evidence type="ECO:0000313" key="3">
    <source>
        <dbReference type="Proteomes" id="UP000038040"/>
    </source>
</evidence>
<sequence length="730" mass="81638">MDLEKVEKLKSMANEWSLEKDNELCKILEELHCSMKSNMECIKNELNQSKKSVSCVSVRLANLNNRLTSLSSNQFIENRVLDDDYVDDTWISKHKEKDETIKVPENEKHEEMVKIIHEAVVAGIDLINKRFKKIEMKPEDFDEDDDPTFLPDAVFEPYDPHLNRPLPFIIGSDEWKKSPTAGLKDMPASTKSEDDVVVIGLPTFVQPRLNDAICETFASSTTEDITRDKTNKADTNVSRSVSSLQSDPSGLFLNGSPDRHSVISDDLSFKESEETKIIGDKKNENVQEIANSKLKNSLERINDPPHSLISSNMFTSNPKQNSLMNEVISAVKNRSSQAKKVHHTTKNIFTDSDSAESDSDSDLFITKPVKDQNIPKVKSIFEGEHTTSGIPYTVGPLPTKEKQESKYQLPYNDSKEEDNGPNIPNDILCENSSKIRGPDAEVQCQQVLEARIHSVQSKVSQDFAHKLSNIIAATKSPSPLSSKKFLHESEPVPETIPSIVKTRSKGPARRAPTRSIFGSNENPFDTVKNSNILSSPTQQAASIQETIEERTSIVGDKNTNSEESISSKNKDEDLHKRDSFFASQKQISLFSSDSDDDIFASTSKKSYGDDKIPKIKEASNRELNFEKPVSMTTSASQGKKKEKKSLFSSDEDEDLDDDNVSPIKSQHSDYLSINGTIANRDNKVPVSKSTFSDVIAVTKDQKISAIKNNDRVMKASNIFDDNDSDLDLFK</sequence>
<evidence type="ECO:0000256" key="1">
    <source>
        <dbReference type="SAM" id="MobiDB-lite"/>
    </source>
</evidence>
<gene>
    <name evidence="2" type="ORF">DME_LOCUS7410</name>
</gene>
<name>A0A0N4U893_DRAME</name>
<feature type="region of interest" description="Disordered" evidence="1">
    <location>
        <begin position="618"/>
        <end position="666"/>
    </location>
</feature>
<feature type="region of interest" description="Disordered" evidence="1">
    <location>
        <begin position="502"/>
        <end position="572"/>
    </location>
</feature>
<feature type="region of interest" description="Disordered" evidence="1">
    <location>
        <begin position="228"/>
        <end position="249"/>
    </location>
</feature>
<keyword evidence="4" id="KW-1185">Reference proteome</keyword>
<dbReference type="STRING" id="318479.A0A0N4U893"/>
<proteinExistence type="predicted"/>